<dbReference type="InterPro" id="IPR001015">
    <property type="entry name" value="Ferrochelatase"/>
</dbReference>
<comment type="pathway">
    <text evidence="7">Porphyrin-containing compound metabolism; protoheme biosynthesis; protoheme from protoporphyrin-IX: step 1/1.</text>
</comment>
<dbReference type="EC" id="4.98.1.1" evidence="7"/>
<dbReference type="PANTHER" id="PTHR11108">
    <property type="entry name" value="FERROCHELATASE"/>
    <property type="match status" value="1"/>
</dbReference>
<organism evidence="9 10">
    <name type="scientific">Parafilimonas terrae</name>
    <dbReference type="NCBI Taxonomy" id="1465490"/>
    <lineage>
        <taxon>Bacteria</taxon>
        <taxon>Pseudomonadati</taxon>
        <taxon>Bacteroidota</taxon>
        <taxon>Chitinophagia</taxon>
        <taxon>Chitinophagales</taxon>
        <taxon>Chitinophagaceae</taxon>
        <taxon>Parafilimonas</taxon>
    </lineage>
</organism>
<gene>
    <name evidence="7" type="primary">hemH</name>
    <name evidence="9" type="ORF">SAMN05444277_10417</name>
</gene>
<protein>
    <recommendedName>
        <fullName evidence="7">Ferrochelatase</fullName>
        <ecNumber evidence="7">4.98.1.1</ecNumber>
    </recommendedName>
    <alternativeName>
        <fullName evidence="7">Heme synthase</fullName>
    </alternativeName>
    <alternativeName>
        <fullName evidence="7">Protoheme ferro-lyase</fullName>
    </alternativeName>
</protein>
<feature type="binding site" evidence="7">
    <location>
        <position position="286"/>
    </location>
    <ligand>
        <name>Fe(2+)</name>
        <dbReference type="ChEBI" id="CHEBI:29033"/>
    </ligand>
</feature>
<name>A0A1I5USH6_9BACT</name>
<evidence type="ECO:0000256" key="4">
    <source>
        <dbReference type="ARBA" id="ARBA00023239"/>
    </source>
</evidence>
<keyword evidence="2 7" id="KW-0408">Iron</keyword>
<dbReference type="NCBIfam" id="TIGR00109">
    <property type="entry name" value="hemH"/>
    <property type="match status" value="1"/>
</dbReference>
<dbReference type="GO" id="GO:0005737">
    <property type="term" value="C:cytoplasm"/>
    <property type="evidence" value="ECO:0007669"/>
    <property type="project" value="UniProtKB-SubCell"/>
</dbReference>
<proteinExistence type="inferred from homology"/>
<dbReference type="EMBL" id="FOXQ01000004">
    <property type="protein sequence ID" value="SFP98169.1"/>
    <property type="molecule type" value="Genomic_DNA"/>
</dbReference>
<dbReference type="PANTHER" id="PTHR11108:SF1">
    <property type="entry name" value="FERROCHELATASE, MITOCHONDRIAL"/>
    <property type="match status" value="1"/>
</dbReference>
<dbReference type="GO" id="GO:0046872">
    <property type="term" value="F:metal ion binding"/>
    <property type="evidence" value="ECO:0007669"/>
    <property type="project" value="UniProtKB-KW"/>
</dbReference>
<dbReference type="SUPFAM" id="SSF53800">
    <property type="entry name" value="Chelatase"/>
    <property type="match status" value="1"/>
</dbReference>
<dbReference type="UniPathway" id="UPA00252">
    <property type="reaction ID" value="UER00325"/>
</dbReference>
<evidence type="ECO:0000256" key="8">
    <source>
        <dbReference type="RuleBase" id="RU004185"/>
    </source>
</evidence>
<dbReference type="Pfam" id="PF00762">
    <property type="entry name" value="Ferrochelatase"/>
    <property type="match status" value="1"/>
</dbReference>
<evidence type="ECO:0000256" key="7">
    <source>
        <dbReference type="HAMAP-Rule" id="MF_00323"/>
    </source>
</evidence>
<sequence>MNLGSPDSTDVKDVKRYLNEFLMDGRVIDKPFLLRTLLVRGIIVPFRAKNSAEAYSKIWMKEGSPLIVISEQLQKAVQANFEEPVELVMRYQNPSAASVLKKLHEENPQLKEILLLPLYPHYAMSSYETAVEDIKHQHKKKNYASVLKTIKPFYNNEQFIYALSESIKPYLQRDYDKILFSYHGLPQRHIRKSDITGQHCLQVNRCCHVASPAHKFCYRHQTIVTTELVAKALNIPEEKIEQTYQSRLGKDPWLLPSTQERLPDLPGEGIKRLLVVCPAFVSDCLETLEEIAIQARQIFLDAGGESFEFIPCMNTQPLWVQTVTNWIKDYFNGSTEMLFE</sequence>
<dbReference type="STRING" id="1465490.SAMN05444277_10417"/>
<keyword evidence="3 7" id="KW-0350">Heme biosynthesis</keyword>
<dbReference type="InterPro" id="IPR033644">
    <property type="entry name" value="Ferrochelatase_C"/>
</dbReference>
<evidence type="ECO:0000313" key="10">
    <source>
        <dbReference type="Proteomes" id="UP000199031"/>
    </source>
</evidence>
<dbReference type="CDD" id="cd00419">
    <property type="entry name" value="Ferrochelatase_C"/>
    <property type="match status" value="1"/>
</dbReference>
<feature type="binding site" evidence="7">
    <location>
        <position position="183"/>
    </location>
    <ligand>
        <name>Fe(2+)</name>
        <dbReference type="ChEBI" id="CHEBI:29033"/>
    </ligand>
</feature>
<dbReference type="Proteomes" id="UP000199031">
    <property type="component" value="Unassembled WGS sequence"/>
</dbReference>
<dbReference type="HAMAP" id="MF_00323">
    <property type="entry name" value="Ferrochelatase"/>
    <property type="match status" value="1"/>
</dbReference>
<dbReference type="Gene3D" id="3.40.50.1400">
    <property type="match status" value="2"/>
</dbReference>
<evidence type="ECO:0000256" key="6">
    <source>
        <dbReference type="ARBA" id="ARBA00024536"/>
    </source>
</evidence>
<comment type="function">
    <text evidence="7">Catalyzes the ferrous insertion into protoporphyrin IX.</text>
</comment>
<evidence type="ECO:0000313" key="9">
    <source>
        <dbReference type="EMBL" id="SFP98169.1"/>
    </source>
</evidence>
<dbReference type="GO" id="GO:0004325">
    <property type="term" value="F:ferrochelatase activity"/>
    <property type="evidence" value="ECO:0007669"/>
    <property type="project" value="UniProtKB-UniRule"/>
</dbReference>
<keyword evidence="5 7" id="KW-0627">Porphyrin biosynthesis</keyword>
<reference evidence="9 10" key="1">
    <citation type="submission" date="2016-10" db="EMBL/GenBank/DDBJ databases">
        <authorList>
            <person name="de Groot N.N."/>
        </authorList>
    </citation>
    <scope>NUCLEOTIDE SEQUENCE [LARGE SCALE GENOMIC DNA]</scope>
    <source>
        <strain evidence="9 10">DSM 28286</strain>
    </source>
</reference>
<dbReference type="GO" id="GO:0006783">
    <property type="term" value="P:heme biosynthetic process"/>
    <property type="evidence" value="ECO:0007669"/>
    <property type="project" value="UniProtKB-UniRule"/>
</dbReference>
<evidence type="ECO:0000256" key="5">
    <source>
        <dbReference type="ARBA" id="ARBA00023244"/>
    </source>
</evidence>
<keyword evidence="7" id="KW-0963">Cytoplasm</keyword>
<evidence type="ECO:0000256" key="2">
    <source>
        <dbReference type="ARBA" id="ARBA00023004"/>
    </source>
</evidence>
<comment type="catalytic activity">
    <reaction evidence="7">
        <text>heme b + 2 H(+) = protoporphyrin IX + Fe(2+)</text>
        <dbReference type="Rhea" id="RHEA:22584"/>
        <dbReference type="ChEBI" id="CHEBI:15378"/>
        <dbReference type="ChEBI" id="CHEBI:29033"/>
        <dbReference type="ChEBI" id="CHEBI:57306"/>
        <dbReference type="ChEBI" id="CHEBI:60344"/>
        <dbReference type="EC" id="4.98.1.1"/>
    </reaction>
</comment>
<comment type="catalytic activity">
    <reaction evidence="6">
        <text>Fe-coproporphyrin III + 2 H(+) = coproporphyrin III + Fe(2+)</text>
        <dbReference type="Rhea" id="RHEA:49572"/>
        <dbReference type="ChEBI" id="CHEBI:15378"/>
        <dbReference type="ChEBI" id="CHEBI:29033"/>
        <dbReference type="ChEBI" id="CHEBI:68438"/>
        <dbReference type="ChEBI" id="CHEBI:131725"/>
        <dbReference type="EC" id="4.99.1.9"/>
    </reaction>
    <physiologicalReaction direction="right-to-left" evidence="6">
        <dbReference type="Rhea" id="RHEA:49574"/>
    </physiologicalReaction>
</comment>
<dbReference type="AlphaFoldDB" id="A0A1I5USH6"/>
<keyword evidence="4 7" id="KW-0456">Lyase</keyword>
<keyword evidence="7" id="KW-0479">Metal-binding</keyword>
<comment type="similarity">
    <text evidence="1 7 8">Belongs to the ferrochelatase family.</text>
</comment>
<keyword evidence="10" id="KW-1185">Reference proteome</keyword>
<evidence type="ECO:0000256" key="3">
    <source>
        <dbReference type="ARBA" id="ARBA00023133"/>
    </source>
</evidence>
<evidence type="ECO:0000256" key="1">
    <source>
        <dbReference type="ARBA" id="ARBA00007718"/>
    </source>
</evidence>
<comment type="subcellular location">
    <subcellularLocation>
        <location evidence="7">Cytoplasm</location>
    </subcellularLocation>
</comment>
<dbReference type="InterPro" id="IPR033659">
    <property type="entry name" value="Ferrochelatase_N"/>
</dbReference>
<accession>A0A1I5USH6</accession>
<dbReference type="CDD" id="cd03411">
    <property type="entry name" value="Ferrochelatase_N"/>
    <property type="match status" value="1"/>
</dbReference>